<dbReference type="Pfam" id="PF13181">
    <property type="entry name" value="TPR_8"/>
    <property type="match status" value="3"/>
</dbReference>
<name>A0ABS5SEP0_9BACT</name>
<keyword evidence="6" id="KW-1185">Reference proteome</keyword>
<evidence type="ECO:0000256" key="4">
    <source>
        <dbReference type="SAM" id="Phobius"/>
    </source>
</evidence>
<feature type="transmembrane region" description="Helical" evidence="4">
    <location>
        <begin position="198"/>
        <end position="215"/>
    </location>
</feature>
<feature type="transmembrane region" description="Helical" evidence="4">
    <location>
        <begin position="158"/>
        <end position="186"/>
    </location>
</feature>
<dbReference type="PANTHER" id="PTHR44227:SF3">
    <property type="entry name" value="PROTEIN O-MANNOSYL-TRANSFERASE TMTC4"/>
    <property type="match status" value="1"/>
</dbReference>
<evidence type="ECO:0000256" key="3">
    <source>
        <dbReference type="PROSITE-ProRule" id="PRU00339"/>
    </source>
</evidence>
<dbReference type="Gene3D" id="1.25.40.10">
    <property type="entry name" value="Tetratricopeptide repeat domain"/>
    <property type="match status" value="1"/>
</dbReference>
<dbReference type="PANTHER" id="PTHR44227">
    <property type="match status" value="1"/>
</dbReference>
<accession>A0ABS5SEP0</accession>
<dbReference type="InterPro" id="IPR019734">
    <property type="entry name" value="TPR_rpt"/>
</dbReference>
<keyword evidence="2 3" id="KW-0802">TPR repeat</keyword>
<keyword evidence="4" id="KW-0472">Membrane</keyword>
<evidence type="ECO:0000256" key="1">
    <source>
        <dbReference type="ARBA" id="ARBA00022737"/>
    </source>
</evidence>
<keyword evidence="4" id="KW-1133">Transmembrane helix</keyword>
<feature type="transmembrane region" description="Helical" evidence="4">
    <location>
        <begin position="316"/>
        <end position="332"/>
    </location>
</feature>
<dbReference type="RefSeq" id="WP_214175834.1">
    <property type="nucleotide sequence ID" value="NZ_JAHCVK010000005.1"/>
</dbReference>
<gene>
    <name evidence="5" type="ORF">KI810_12265</name>
</gene>
<feature type="transmembrane region" description="Helical" evidence="4">
    <location>
        <begin position="338"/>
        <end position="354"/>
    </location>
</feature>
<keyword evidence="1" id="KW-0677">Repeat</keyword>
<feature type="repeat" description="TPR" evidence="3">
    <location>
        <begin position="489"/>
        <end position="522"/>
    </location>
</feature>
<feature type="repeat" description="TPR" evidence="3">
    <location>
        <begin position="523"/>
        <end position="556"/>
    </location>
</feature>
<sequence length="598" mass="67437">MYRFGCIIILLAVVYGTTLTHDFVWDDTYIIVNNPLLEKLGNIPAFFLSEDTIEESSTGYYRPVTYISFALDRAVWGVNPAGFHLTNLVLHIVAVLLFYAVTAVLFKKERLAFVAALIFALHPVAGETVNFLAGGRNTLLSACFGLLALLFHVRNKPVPALACFTAAIFSKEFALLFPAVFVLYDLRMQREKFRAGRYAPFLVPVAVYLTLRSFAVQKANFLDAINLPDAVAAPYLVARYLLNMVAPFQLKVLYSINPGTTSVILCCVFAGGVTAAVYYFRKHDEILFSAFWFLLFLLPVINIIPLHTTTMMADRYAYFSLMGFSLFLAAVIGKLNGRGMAVVVVALCAVYAAIDMRHNGVWKNDIEFFTRMTKDAPERFVGFKNLGMAYYRKGDTARAVEYLEAGDTKRDISVNYLIGDAYIYWKENRLDKAEKSLRRVVDVNPSNPEPYLLLMMIHEQKGDSDTAQDYRNKVLGMVGSLDKLMTDRTFEMCRTGETYMSKGQYADAEIYLWQALKIDPDYIPALVDMGSLRAGQGKLADAVTYFSKALDLEPFNASARYNLAMVYQMQGRTAEARAEMVKFRDAENREKHKENVLR</sequence>
<proteinExistence type="predicted"/>
<dbReference type="Proteomes" id="UP000756860">
    <property type="component" value="Unassembled WGS sequence"/>
</dbReference>
<dbReference type="SUPFAM" id="SSF81901">
    <property type="entry name" value="HCP-like"/>
    <property type="match status" value="1"/>
</dbReference>
<feature type="transmembrane region" description="Helical" evidence="4">
    <location>
        <begin position="286"/>
        <end position="304"/>
    </location>
</feature>
<evidence type="ECO:0000313" key="6">
    <source>
        <dbReference type="Proteomes" id="UP000756860"/>
    </source>
</evidence>
<dbReference type="EMBL" id="JAHCVK010000005">
    <property type="protein sequence ID" value="MBT0653835.1"/>
    <property type="molecule type" value="Genomic_DNA"/>
</dbReference>
<dbReference type="SMART" id="SM00028">
    <property type="entry name" value="TPR"/>
    <property type="match status" value="5"/>
</dbReference>
<feature type="transmembrane region" description="Helical" evidence="4">
    <location>
        <begin position="113"/>
        <end position="133"/>
    </location>
</feature>
<feature type="transmembrane region" description="Helical" evidence="4">
    <location>
        <begin position="88"/>
        <end position="106"/>
    </location>
</feature>
<organism evidence="5 6">
    <name type="scientific">Geomobilimonas luticola</name>
    <dbReference type="NCBI Taxonomy" id="1114878"/>
    <lineage>
        <taxon>Bacteria</taxon>
        <taxon>Pseudomonadati</taxon>
        <taxon>Thermodesulfobacteriota</taxon>
        <taxon>Desulfuromonadia</taxon>
        <taxon>Geobacterales</taxon>
        <taxon>Geobacteraceae</taxon>
        <taxon>Geomobilimonas</taxon>
    </lineage>
</organism>
<reference evidence="5 6" key="1">
    <citation type="submission" date="2021-05" db="EMBL/GenBank/DDBJ databases">
        <title>The draft genome of Geobacter luticola JCM 17780.</title>
        <authorList>
            <person name="Xu Z."/>
            <person name="Masuda Y."/>
            <person name="Itoh H."/>
            <person name="Senoo K."/>
        </authorList>
    </citation>
    <scope>NUCLEOTIDE SEQUENCE [LARGE SCALE GENOMIC DNA]</scope>
    <source>
        <strain evidence="5 6">JCM 17780</strain>
    </source>
</reference>
<feature type="repeat" description="TPR" evidence="3">
    <location>
        <begin position="414"/>
        <end position="447"/>
    </location>
</feature>
<dbReference type="InterPro" id="IPR011990">
    <property type="entry name" value="TPR-like_helical_dom_sf"/>
</dbReference>
<evidence type="ECO:0000256" key="2">
    <source>
        <dbReference type="ARBA" id="ARBA00022803"/>
    </source>
</evidence>
<comment type="caution">
    <text evidence="5">The sequence shown here is derived from an EMBL/GenBank/DDBJ whole genome shotgun (WGS) entry which is preliminary data.</text>
</comment>
<dbReference type="PROSITE" id="PS50005">
    <property type="entry name" value="TPR"/>
    <property type="match status" value="3"/>
</dbReference>
<dbReference type="Pfam" id="PF13432">
    <property type="entry name" value="TPR_16"/>
    <property type="match status" value="1"/>
</dbReference>
<feature type="transmembrane region" description="Helical" evidence="4">
    <location>
        <begin position="261"/>
        <end position="280"/>
    </location>
</feature>
<protein>
    <submittedName>
        <fullName evidence="5">Tetratricopeptide repeat protein</fullName>
    </submittedName>
</protein>
<dbReference type="InterPro" id="IPR052346">
    <property type="entry name" value="O-mannosyl-transferase_TMTC"/>
</dbReference>
<evidence type="ECO:0000313" key="5">
    <source>
        <dbReference type="EMBL" id="MBT0653835.1"/>
    </source>
</evidence>
<keyword evidence="4" id="KW-0812">Transmembrane</keyword>